<sequence>MTLQQLRYLIAVAEKGSMTEAAKSLFISQPSLSSAIKEVERNVGFRIFNRSRAGITLTAKGMEFLGYARQVVQQMDILESKYGDASTPKQRFCVSTQHYTFTANAFVELVKEYGREQYDFVLNETQTHRIIEDVRNRFSDLGILYLSHANTRVLTAEFARNDVEFHALFDVRPHVFLRKGHPLTQSEHVSLKDLRPYPKLGFVQGRYESANYAEDPFNGIDADRTIHVSDRAAIENLMIGLDGYTIATGILPNRLHGNDIVSLPLDEDERMRIGYITNKGQMLSELSEAYIDKLRRYGDDAE</sequence>
<dbReference type="InterPro" id="IPR036390">
    <property type="entry name" value="WH_DNA-bd_sf"/>
</dbReference>
<evidence type="ECO:0000256" key="2">
    <source>
        <dbReference type="ARBA" id="ARBA00023015"/>
    </source>
</evidence>
<keyword evidence="7" id="KW-1185">Reference proteome</keyword>
<dbReference type="PROSITE" id="PS50931">
    <property type="entry name" value="HTH_LYSR"/>
    <property type="match status" value="1"/>
</dbReference>
<name>A0A7Y0ETF4_9BIFI</name>
<proteinExistence type="inferred from homology"/>
<dbReference type="InterPro" id="IPR000847">
    <property type="entry name" value="LysR_HTH_N"/>
</dbReference>
<dbReference type="CDD" id="cd05466">
    <property type="entry name" value="PBP2_LTTR_substrate"/>
    <property type="match status" value="1"/>
</dbReference>
<protein>
    <submittedName>
        <fullName evidence="6">LysR family transcriptional regulator</fullName>
    </submittedName>
</protein>
<dbReference type="GO" id="GO:0003677">
    <property type="term" value="F:DNA binding"/>
    <property type="evidence" value="ECO:0007669"/>
    <property type="project" value="UniProtKB-KW"/>
</dbReference>
<organism evidence="6 7">
    <name type="scientific">Bifidobacterium erythrocebi</name>
    <dbReference type="NCBI Taxonomy" id="2675325"/>
    <lineage>
        <taxon>Bacteria</taxon>
        <taxon>Bacillati</taxon>
        <taxon>Actinomycetota</taxon>
        <taxon>Actinomycetes</taxon>
        <taxon>Bifidobacteriales</taxon>
        <taxon>Bifidobacteriaceae</taxon>
        <taxon>Bifidobacterium</taxon>
    </lineage>
</organism>
<dbReference type="PANTHER" id="PTHR30346:SF0">
    <property type="entry name" value="HCA OPERON TRANSCRIPTIONAL ACTIVATOR HCAR"/>
    <property type="match status" value="1"/>
</dbReference>
<dbReference type="AlphaFoldDB" id="A0A7Y0ETF4"/>
<dbReference type="PANTHER" id="PTHR30346">
    <property type="entry name" value="TRANSCRIPTIONAL DUAL REGULATOR HCAR-RELATED"/>
    <property type="match status" value="1"/>
</dbReference>
<evidence type="ECO:0000313" key="7">
    <source>
        <dbReference type="Proteomes" id="UP000529710"/>
    </source>
</evidence>
<evidence type="ECO:0000256" key="3">
    <source>
        <dbReference type="ARBA" id="ARBA00023125"/>
    </source>
</evidence>
<evidence type="ECO:0000256" key="1">
    <source>
        <dbReference type="ARBA" id="ARBA00009437"/>
    </source>
</evidence>
<feature type="domain" description="HTH lysR-type" evidence="5">
    <location>
        <begin position="1"/>
        <end position="58"/>
    </location>
</feature>
<evidence type="ECO:0000313" key="6">
    <source>
        <dbReference type="EMBL" id="NMM96081.1"/>
    </source>
</evidence>
<dbReference type="SUPFAM" id="SSF46785">
    <property type="entry name" value="Winged helix' DNA-binding domain"/>
    <property type="match status" value="1"/>
</dbReference>
<accession>A0A7Y0ETF4</accession>
<dbReference type="FunFam" id="1.10.10.10:FF:000001">
    <property type="entry name" value="LysR family transcriptional regulator"/>
    <property type="match status" value="1"/>
</dbReference>
<dbReference type="GO" id="GO:0003700">
    <property type="term" value="F:DNA-binding transcription factor activity"/>
    <property type="evidence" value="ECO:0007669"/>
    <property type="project" value="InterPro"/>
</dbReference>
<keyword evidence="4" id="KW-0804">Transcription</keyword>
<dbReference type="Pfam" id="PF00126">
    <property type="entry name" value="HTH_1"/>
    <property type="match status" value="1"/>
</dbReference>
<evidence type="ECO:0000259" key="5">
    <source>
        <dbReference type="PROSITE" id="PS50931"/>
    </source>
</evidence>
<dbReference type="GO" id="GO:0032993">
    <property type="term" value="C:protein-DNA complex"/>
    <property type="evidence" value="ECO:0007669"/>
    <property type="project" value="TreeGrafter"/>
</dbReference>
<gene>
    <name evidence="6" type="ORF">G1C98_0817</name>
</gene>
<dbReference type="PRINTS" id="PR00039">
    <property type="entry name" value="HTHLYSR"/>
</dbReference>
<dbReference type="Pfam" id="PF03466">
    <property type="entry name" value="LysR_substrate"/>
    <property type="match status" value="1"/>
</dbReference>
<reference evidence="6 7" key="1">
    <citation type="submission" date="2020-02" db="EMBL/GenBank/DDBJ databases">
        <title>Characterization of phylogenetic diversity of novel bifidobacterial species isolated in Czech ZOOs.</title>
        <authorList>
            <person name="Lugli G.A."/>
            <person name="Vera N.B."/>
            <person name="Ventura M."/>
        </authorList>
    </citation>
    <scope>NUCLEOTIDE SEQUENCE [LARGE SCALE GENOMIC DNA]</scope>
    <source>
        <strain evidence="6 7">DSM 109960</strain>
    </source>
</reference>
<dbReference type="EMBL" id="JAAIIF010000008">
    <property type="protein sequence ID" value="NMM96081.1"/>
    <property type="molecule type" value="Genomic_DNA"/>
</dbReference>
<dbReference type="InterPro" id="IPR005119">
    <property type="entry name" value="LysR_subst-bd"/>
</dbReference>
<dbReference type="Gene3D" id="1.10.10.10">
    <property type="entry name" value="Winged helix-like DNA-binding domain superfamily/Winged helix DNA-binding domain"/>
    <property type="match status" value="1"/>
</dbReference>
<dbReference type="Proteomes" id="UP000529710">
    <property type="component" value="Unassembled WGS sequence"/>
</dbReference>
<dbReference type="SUPFAM" id="SSF53850">
    <property type="entry name" value="Periplasmic binding protein-like II"/>
    <property type="match status" value="1"/>
</dbReference>
<comment type="caution">
    <text evidence="6">The sequence shown here is derived from an EMBL/GenBank/DDBJ whole genome shotgun (WGS) entry which is preliminary data.</text>
</comment>
<dbReference type="InterPro" id="IPR036388">
    <property type="entry name" value="WH-like_DNA-bd_sf"/>
</dbReference>
<keyword evidence="3" id="KW-0238">DNA-binding</keyword>
<evidence type="ECO:0000256" key="4">
    <source>
        <dbReference type="ARBA" id="ARBA00023163"/>
    </source>
</evidence>
<dbReference type="Gene3D" id="3.40.190.10">
    <property type="entry name" value="Periplasmic binding protein-like II"/>
    <property type="match status" value="2"/>
</dbReference>
<keyword evidence="2" id="KW-0805">Transcription regulation</keyword>
<comment type="similarity">
    <text evidence="1">Belongs to the LysR transcriptional regulatory family.</text>
</comment>